<dbReference type="GO" id="GO:0005829">
    <property type="term" value="C:cytosol"/>
    <property type="evidence" value="ECO:0007669"/>
    <property type="project" value="TreeGrafter"/>
</dbReference>
<proteinExistence type="predicted"/>
<evidence type="ECO:0000313" key="4">
    <source>
        <dbReference type="EMBL" id="KXS21214.1"/>
    </source>
</evidence>
<organism evidence="4 5">
    <name type="scientific">Gonapodya prolifera (strain JEL478)</name>
    <name type="common">Monoblepharis prolifera</name>
    <dbReference type="NCBI Taxonomy" id="1344416"/>
    <lineage>
        <taxon>Eukaryota</taxon>
        <taxon>Fungi</taxon>
        <taxon>Fungi incertae sedis</taxon>
        <taxon>Chytridiomycota</taxon>
        <taxon>Chytridiomycota incertae sedis</taxon>
        <taxon>Monoblepharidomycetes</taxon>
        <taxon>Monoblepharidales</taxon>
        <taxon>Gonapodyaceae</taxon>
        <taxon>Gonapodya</taxon>
    </lineage>
</organism>
<dbReference type="InterPro" id="IPR040170">
    <property type="entry name" value="Cytosol_ACT"/>
</dbReference>
<dbReference type="GO" id="GO:0016853">
    <property type="term" value="F:isomerase activity"/>
    <property type="evidence" value="ECO:0007669"/>
    <property type="project" value="UniProtKB-KW"/>
</dbReference>
<dbReference type="OMA" id="MAWMEIC"/>
<dbReference type="OrthoDB" id="3184331at2759"/>
<feature type="region of interest" description="Disordered" evidence="2">
    <location>
        <begin position="1"/>
        <end position="27"/>
    </location>
</feature>
<dbReference type="GO" id="GO:0052816">
    <property type="term" value="F:long-chain fatty acyl-CoA hydrolase activity"/>
    <property type="evidence" value="ECO:0007669"/>
    <property type="project" value="TreeGrafter"/>
</dbReference>
<feature type="compositionally biased region" description="Low complexity" evidence="2">
    <location>
        <begin position="177"/>
        <end position="212"/>
    </location>
</feature>
<dbReference type="CDD" id="cd03442">
    <property type="entry name" value="BFIT_BACH"/>
    <property type="match status" value="2"/>
</dbReference>
<keyword evidence="4" id="KW-0413">Isomerase</keyword>
<feature type="domain" description="HotDog ACOT-type" evidence="3">
    <location>
        <begin position="246"/>
        <end position="366"/>
    </location>
</feature>
<dbReference type="Proteomes" id="UP000070544">
    <property type="component" value="Unassembled WGS sequence"/>
</dbReference>
<dbReference type="InterPro" id="IPR006683">
    <property type="entry name" value="Thioestr_dom"/>
</dbReference>
<evidence type="ECO:0000256" key="2">
    <source>
        <dbReference type="SAM" id="MobiDB-lite"/>
    </source>
</evidence>
<dbReference type="Gene3D" id="3.10.129.10">
    <property type="entry name" value="Hotdog Thioesterase"/>
    <property type="match status" value="2"/>
</dbReference>
<reference evidence="4 5" key="1">
    <citation type="journal article" date="2015" name="Genome Biol. Evol.">
        <title>Phylogenomic analyses indicate that early fungi evolved digesting cell walls of algal ancestors of land plants.</title>
        <authorList>
            <person name="Chang Y."/>
            <person name="Wang S."/>
            <person name="Sekimoto S."/>
            <person name="Aerts A.L."/>
            <person name="Choi C."/>
            <person name="Clum A."/>
            <person name="LaButti K.M."/>
            <person name="Lindquist E.A."/>
            <person name="Yee Ngan C."/>
            <person name="Ohm R.A."/>
            <person name="Salamov A.A."/>
            <person name="Grigoriev I.V."/>
            <person name="Spatafora J.W."/>
            <person name="Berbee M.L."/>
        </authorList>
    </citation>
    <scope>NUCLEOTIDE SEQUENCE [LARGE SCALE GENOMIC DNA]</scope>
    <source>
        <strain evidence="4 5">JEL478</strain>
    </source>
</reference>
<evidence type="ECO:0000256" key="1">
    <source>
        <dbReference type="ARBA" id="ARBA00022801"/>
    </source>
</evidence>
<dbReference type="InterPro" id="IPR029069">
    <property type="entry name" value="HotDog_dom_sf"/>
</dbReference>
<dbReference type="Pfam" id="PF03061">
    <property type="entry name" value="4HBT"/>
    <property type="match status" value="2"/>
</dbReference>
<accession>A0A139AWY5</accession>
<name>A0A139AWY5_GONPJ</name>
<dbReference type="InterPro" id="IPR033120">
    <property type="entry name" value="HOTDOG_ACOT"/>
</dbReference>
<gene>
    <name evidence="4" type="ORF">M427DRAFT_65981</name>
</gene>
<dbReference type="PROSITE" id="PS51770">
    <property type="entry name" value="HOTDOG_ACOT"/>
    <property type="match status" value="2"/>
</dbReference>
<feature type="compositionally biased region" description="Basic and acidic residues" evidence="2">
    <location>
        <begin position="161"/>
        <end position="175"/>
    </location>
</feature>
<dbReference type="AlphaFoldDB" id="A0A139AWY5"/>
<dbReference type="EMBL" id="KQ965733">
    <property type="protein sequence ID" value="KXS21214.1"/>
    <property type="molecule type" value="Genomic_DNA"/>
</dbReference>
<protein>
    <submittedName>
        <fullName evidence="4">Thioesterase/thiol ester dehydrase-isomerase</fullName>
    </submittedName>
</protein>
<keyword evidence="1" id="KW-0378">Hydrolase</keyword>
<feature type="region of interest" description="Disordered" evidence="2">
    <location>
        <begin position="161"/>
        <end position="242"/>
    </location>
</feature>
<dbReference type="PANTHER" id="PTHR11049">
    <property type="entry name" value="ACYL COENZYME A THIOESTER HYDROLASE"/>
    <property type="match status" value="1"/>
</dbReference>
<feature type="domain" description="HotDog ACOT-type" evidence="3">
    <location>
        <begin position="25"/>
        <end position="139"/>
    </location>
</feature>
<dbReference type="PANTHER" id="PTHR11049:SF16">
    <property type="entry name" value="PROTEIN VDLD"/>
    <property type="match status" value="1"/>
</dbReference>
<evidence type="ECO:0000259" key="3">
    <source>
        <dbReference type="PROSITE" id="PS51770"/>
    </source>
</evidence>
<dbReference type="GO" id="GO:0006637">
    <property type="term" value="P:acyl-CoA metabolic process"/>
    <property type="evidence" value="ECO:0007669"/>
    <property type="project" value="TreeGrafter"/>
</dbReference>
<dbReference type="STRING" id="1344416.A0A139AWY5"/>
<keyword evidence="5" id="KW-1185">Reference proteome</keyword>
<dbReference type="SUPFAM" id="SSF54637">
    <property type="entry name" value="Thioesterase/thiol ester dehydrase-isomerase"/>
    <property type="match status" value="2"/>
</dbReference>
<evidence type="ECO:0000313" key="5">
    <source>
        <dbReference type="Proteomes" id="UP000070544"/>
    </source>
</evidence>
<sequence>MSAAGPTKTLPSAEVFPRREPKQSHVSRTLHTHVIRPEEVDDTGVAYGGEILALIDVVGVVCAQRHSDMWGSCVTASVDAVHFLSPIRLGDTITLQATCNRAWRTSMEVGVRVEAANIRSGVMRHACQAYLTFVALSSDPSKGHSVPVPVPEVIPQTADERRRWVEAEERREKRIAAKSGSSTTVRPSKPSPTSTSSTSPTPSTTPTLSPEPVATPTLDSPSPRSHFPSLNGRSGFSAAGPVRSSSASVTEMTHVVFPQHVNNMGNAFGGQVLKWMESCAHLSAYRHAREHVLTASMDSVHFARGIMVSDILTIRSQTSRTWHSSLEVYVTVTVQRPASRRPGEVPRTETFLANRGYVTLVAVDSSGGKVSVPQALPRGAEEVERWKGGEARRRERLEGRRELERREGYREQALRGKL</sequence>